<evidence type="ECO:0000313" key="3">
    <source>
        <dbReference type="Proteomes" id="UP000619260"/>
    </source>
</evidence>
<feature type="transmembrane region" description="Helical" evidence="1">
    <location>
        <begin position="46"/>
        <end position="70"/>
    </location>
</feature>
<comment type="caution">
    <text evidence="2">The sequence shown here is derived from an EMBL/GenBank/DDBJ whole genome shotgun (WGS) entry which is preliminary data.</text>
</comment>
<accession>A0A8J3YEX2</accession>
<keyword evidence="3" id="KW-1185">Reference proteome</keyword>
<name>A0A8J3YEX2_9ACTN</name>
<dbReference type="EMBL" id="BOPF01000002">
    <property type="protein sequence ID" value="GIJ43879.1"/>
    <property type="molecule type" value="Genomic_DNA"/>
</dbReference>
<evidence type="ECO:0000313" key="2">
    <source>
        <dbReference type="EMBL" id="GIJ43879.1"/>
    </source>
</evidence>
<feature type="transmembrane region" description="Helical" evidence="1">
    <location>
        <begin position="90"/>
        <end position="115"/>
    </location>
</feature>
<evidence type="ECO:0000256" key="1">
    <source>
        <dbReference type="SAM" id="Phobius"/>
    </source>
</evidence>
<keyword evidence="1" id="KW-0812">Transmembrane</keyword>
<keyword evidence="1" id="KW-0472">Membrane</keyword>
<proteinExistence type="predicted"/>
<dbReference type="Proteomes" id="UP000619260">
    <property type="component" value="Unassembled WGS sequence"/>
</dbReference>
<feature type="transmembrane region" description="Helical" evidence="1">
    <location>
        <begin position="200"/>
        <end position="220"/>
    </location>
</feature>
<dbReference type="RefSeq" id="WP_203897411.1">
    <property type="nucleotide sequence ID" value="NZ_BOPF01000002.1"/>
</dbReference>
<feature type="transmembrane region" description="Helical" evidence="1">
    <location>
        <begin position="240"/>
        <end position="262"/>
    </location>
</feature>
<keyword evidence="1" id="KW-1133">Transmembrane helix</keyword>
<sequence length="286" mass="29196">MDQWPGGPPNGYPPPPPPYGDPLIGGDLGGWWARAMRIVSAGWRPLFLVQLIGLVPQALFVTPVLFLAAGSADDLDPRAETIDAATLATLGGYTLLVIAVFVGVQAVTTVGAIHVAASVAFGRPARVGAAVGYALRRALPLLGWQFLGGLLALLALCACVVPVLYVLTVLSILPAVVAFERGGALVRCFRLFHHRTDVAASRLIIAGLVGVGFAMAGEALSRFGDGLGLLGSMVEVPGLAGGAITAGLVSAVGGVLTAPLLLTAYADIRAHAEPLTSSTLAVELGL</sequence>
<organism evidence="2 3">
    <name type="scientific">Virgisporangium aliadipatigenens</name>
    <dbReference type="NCBI Taxonomy" id="741659"/>
    <lineage>
        <taxon>Bacteria</taxon>
        <taxon>Bacillati</taxon>
        <taxon>Actinomycetota</taxon>
        <taxon>Actinomycetes</taxon>
        <taxon>Micromonosporales</taxon>
        <taxon>Micromonosporaceae</taxon>
        <taxon>Virgisporangium</taxon>
    </lineage>
</organism>
<protein>
    <submittedName>
        <fullName evidence="2">Uncharacterized protein</fullName>
    </submittedName>
</protein>
<reference evidence="2" key="1">
    <citation type="submission" date="2021-01" db="EMBL/GenBank/DDBJ databases">
        <title>Whole genome shotgun sequence of Virgisporangium aliadipatigenens NBRC 105644.</title>
        <authorList>
            <person name="Komaki H."/>
            <person name="Tamura T."/>
        </authorList>
    </citation>
    <scope>NUCLEOTIDE SEQUENCE</scope>
    <source>
        <strain evidence="2">NBRC 105644</strain>
    </source>
</reference>
<feature type="transmembrane region" description="Helical" evidence="1">
    <location>
        <begin position="153"/>
        <end position="179"/>
    </location>
</feature>
<gene>
    <name evidence="2" type="ORF">Val02_07650</name>
</gene>
<dbReference type="AlphaFoldDB" id="A0A8J3YEX2"/>